<dbReference type="PROSITE" id="PS51257">
    <property type="entry name" value="PROKAR_LIPOPROTEIN"/>
    <property type="match status" value="1"/>
</dbReference>
<evidence type="ECO:0000313" key="1">
    <source>
        <dbReference type="EMBL" id="KGG51277.1"/>
    </source>
</evidence>
<keyword evidence="2" id="KW-1185">Reference proteome</keyword>
<dbReference type="RefSeq" id="XP_013237704.1">
    <property type="nucleotide sequence ID" value="XM_013382250.1"/>
</dbReference>
<dbReference type="Proteomes" id="UP000029725">
    <property type="component" value="Unassembled WGS sequence"/>
</dbReference>
<dbReference type="AlphaFoldDB" id="A0A098VQG3"/>
<proteinExistence type="predicted"/>
<dbReference type="EMBL" id="JMKJ01000333">
    <property type="protein sequence ID" value="KGG51277.1"/>
    <property type="molecule type" value="Genomic_DNA"/>
</dbReference>
<name>A0A098VQG3_9MICR</name>
<protein>
    <submittedName>
        <fullName evidence="1">Uncharacterized protein</fullName>
    </submittedName>
</protein>
<accession>A0A098VQG3</accession>
<evidence type="ECO:0000313" key="2">
    <source>
        <dbReference type="Proteomes" id="UP000029725"/>
    </source>
</evidence>
<dbReference type="GeneID" id="25259838"/>
<gene>
    <name evidence="1" type="ORF">DI09_3p390</name>
</gene>
<comment type="caution">
    <text evidence="1">The sequence shown here is derived from an EMBL/GenBank/DDBJ whole genome shotgun (WGS) entry which is preliminary data.</text>
</comment>
<organism evidence="1 2">
    <name type="scientific">Mitosporidium daphniae</name>
    <dbReference type="NCBI Taxonomy" id="1485682"/>
    <lineage>
        <taxon>Eukaryota</taxon>
        <taxon>Fungi</taxon>
        <taxon>Fungi incertae sedis</taxon>
        <taxon>Microsporidia</taxon>
        <taxon>Mitosporidium</taxon>
    </lineage>
</organism>
<dbReference type="HOGENOM" id="CLU_2740591_0_0_1"/>
<dbReference type="VEuPathDB" id="MicrosporidiaDB:DI09_3p390"/>
<reference evidence="1 2" key="1">
    <citation type="submission" date="2014-04" db="EMBL/GenBank/DDBJ databases">
        <title>A new species of microsporidia sheds light on the evolution of extreme parasitism.</title>
        <authorList>
            <person name="Haag K.L."/>
            <person name="James T.Y."/>
            <person name="Larsson R."/>
            <person name="Schaer T.M."/>
            <person name="Refardt D."/>
            <person name="Pombert J.-F."/>
            <person name="Ebert D."/>
        </authorList>
    </citation>
    <scope>NUCLEOTIDE SEQUENCE [LARGE SCALE GENOMIC DNA]</scope>
    <source>
        <strain evidence="1 2">UGP3</strain>
        <tissue evidence="1">Spores</tissue>
    </source>
</reference>
<sequence>MNLANLKLNVVGSGLGFFSLVWFGLACKLWRFVSPCCCRLNSFLRRFPDTVSKGYTSKPPLGPDKMHALHS</sequence>